<proteinExistence type="predicted"/>
<organism evidence="1 2">
    <name type="scientific">Paramecium sonneborni</name>
    <dbReference type="NCBI Taxonomy" id="65129"/>
    <lineage>
        <taxon>Eukaryota</taxon>
        <taxon>Sar</taxon>
        <taxon>Alveolata</taxon>
        <taxon>Ciliophora</taxon>
        <taxon>Intramacronucleata</taxon>
        <taxon>Oligohymenophorea</taxon>
        <taxon>Peniculida</taxon>
        <taxon>Parameciidae</taxon>
        <taxon>Paramecium</taxon>
    </lineage>
</organism>
<comment type="caution">
    <text evidence="1">The sequence shown here is derived from an EMBL/GenBank/DDBJ whole genome shotgun (WGS) entry which is preliminary data.</text>
</comment>
<sequence>MEMYSYIKELRRWDDAINFAQKLDVAYRGVISEGRTAAEVGAI</sequence>
<reference evidence="1" key="1">
    <citation type="submission" date="2021-01" db="EMBL/GenBank/DDBJ databases">
        <authorList>
            <consortium name="Genoscope - CEA"/>
            <person name="William W."/>
        </authorList>
    </citation>
    <scope>NUCLEOTIDE SEQUENCE</scope>
</reference>
<dbReference type="Proteomes" id="UP000692954">
    <property type="component" value="Unassembled WGS sequence"/>
</dbReference>
<dbReference type="AlphaFoldDB" id="A0A8S1NLD4"/>
<evidence type="ECO:0000313" key="1">
    <source>
        <dbReference type="EMBL" id="CAD8094097.1"/>
    </source>
</evidence>
<evidence type="ECO:0000313" key="2">
    <source>
        <dbReference type="Proteomes" id="UP000692954"/>
    </source>
</evidence>
<gene>
    <name evidence="1" type="ORF">PSON_ATCC_30995.1.T0620010</name>
</gene>
<name>A0A8S1NLD4_9CILI</name>
<keyword evidence="2" id="KW-1185">Reference proteome</keyword>
<protein>
    <submittedName>
        <fullName evidence="1">Uncharacterized protein</fullName>
    </submittedName>
</protein>
<accession>A0A8S1NLD4</accession>
<dbReference type="EMBL" id="CAJJDN010000062">
    <property type="protein sequence ID" value="CAD8094097.1"/>
    <property type="molecule type" value="Genomic_DNA"/>
</dbReference>